<dbReference type="Pfam" id="PF10727">
    <property type="entry name" value="Rossmann-like"/>
    <property type="match status" value="1"/>
</dbReference>
<reference evidence="3 4" key="1">
    <citation type="submission" date="2018-06" db="EMBL/GenBank/DDBJ databases">
        <authorList>
            <consortium name="Pathogen Informatics"/>
            <person name="Doyle S."/>
        </authorList>
    </citation>
    <scope>NUCLEOTIDE SEQUENCE [LARGE SCALE GENOMIC DNA]</scope>
    <source>
        <strain evidence="3 4">NCTC11862</strain>
    </source>
</reference>
<accession>A0A376CK30</accession>
<sequence length="234" mass="25920">MSAPRLNIGVIGDHFLADSLESTGHTVTRNADPAEISLYDLVVIDFDDHDSAAALVEKIADHARHGQMFIHTSLDHGVQVLDPIEVTGAIVLAAHHIGDNNWITAATDELGETIIELLVGEFGGTSIPVSDDQRIAIRTALEYRDLAVEAELDARAMLVDTLDRPELADDLIPAPPRPPHTREHLDAQAYDRMHRTIEDSGRAHIFASLVRRRAELQHDQDLELWAISQLDYKE</sequence>
<gene>
    <name evidence="3" type="ORF">NCTC11862_00627</name>
</gene>
<evidence type="ECO:0000313" key="3">
    <source>
        <dbReference type="EMBL" id="STC68851.1"/>
    </source>
</evidence>
<dbReference type="OrthoDB" id="4400982at2"/>
<feature type="domain" description="Putative oxidoreductase/dehydrogenase Rossmann-like" evidence="1">
    <location>
        <begin position="40"/>
        <end position="95"/>
    </location>
</feature>
<dbReference type="InterPro" id="IPR054507">
    <property type="entry name" value="CGL2689-like_C"/>
</dbReference>
<dbReference type="InterPro" id="IPR019665">
    <property type="entry name" value="OxRdtase/DH_put_Rossmann_dom"/>
</dbReference>
<dbReference type="Gene3D" id="1.10.1040.40">
    <property type="match status" value="1"/>
</dbReference>
<dbReference type="Proteomes" id="UP000254467">
    <property type="component" value="Unassembled WGS sequence"/>
</dbReference>
<evidence type="ECO:0000259" key="2">
    <source>
        <dbReference type="Pfam" id="PF22242"/>
    </source>
</evidence>
<dbReference type="STRING" id="35756.GCA_001044155_00962"/>
<evidence type="ECO:0000313" key="4">
    <source>
        <dbReference type="Proteomes" id="UP000254467"/>
    </source>
</evidence>
<protein>
    <submittedName>
        <fullName evidence="3">Uncharacterized conserved protein</fullName>
    </submittedName>
</protein>
<dbReference type="EMBL" id="UFXQ01000001">
    <property type="protein sequence ID" value="STC68851.1"/>
    <property type="molecule type" value="Genomic_DNA"/>
</dbReference>
<name>A0A376CK30_9CORY</name>
<proteinExistence type="predicted"/>
<dbReference type="Pfam" id="PF22242">
    <property type="entry name" value="6PGD_like"/>
    <property type="match status" value="1"/>
</dbReference>
<dbReference type="RefSeq" id="WP_018580993.1">
    <property type="nucleotide sequence ID" value="NZ_LDYD01000005.1"/>
</dbReference>
<evidence type="ECO:0000259" key="1">
    <source>
        <dbReference type="Pfam" id="PF10727"/>
    </source>
</evidence>
<dbReference type="AlphaFoldDB" id="A0A376CK30"/>
<dbReference type="Gene3D" id="3.40.50.720">
    <property type="entry name" value="NAD(P)-binding Rossmann-like Domain"/>
    <property type="match status" value="1"/>
</dbReference>
<organism evidence="3 4">
    <name type="scientific">Corynebacterium pilosum</name>
    <dbReference type="NCBI Taxonomy" id="35756"/>
    <lineage>
        <taxon>Bacteria</taxon>
        <taxon>Bacillati</taxon>
        <taxon>Actinomycetota</taxon>
        <taxon>Actinomycetes</taxon>
        <taxon>Mycobacteriales</taxon>
        <taxon>Corynebacteriaceae</taxon>
        <taxon>Corynebacterium</taxon>
    </lineage>
</organism>
<keyword evidence="4" id="KW-1185">Reference proteome</keyword>
<feature type="domain" description="CGL2689-like C-terminal" evidence="2">
    <location>
        <begin position="130"/>
        <end position="228"/>
    </location>
</feature>